<comment type="caution">
    <text evidence="6">The sequence shown here is derived from an EMBL/GenBank/DDBJ whole genome shotgun (WGS) entry which is preliminary data.</text>
</comment>
<dbReference type="RefSeq" id="XP_056043069.1">
    <property type="nucleotide sequence ID" value="XM_056187716.1"/>
</dbReference>
<dbReference type="Pfam" id="PF03403">
    <property type="entry name" value="PAF-AH_p_II"/>
    <property type="match status" value="2"/>
</dbReference>
<dbReference type="AlphaFoldDB" id="A0AAD7QQG9"/>
<dbReference type="SUPFAM" id="SSF53474">
    <property type="entry name" value="alpha/beta-Hydrolases"/>
    <property type="match status" value="1"/>
</dbReference>
<feature type="active site" description="Charge relay system" evidence="5">
    <location>
        <position position="312"/>
    </location>
</feature>
<keyword evidence="1 4" id="KW-0378">Hydrolase</keyword>
<dbReference type="PIRSF" id="PIRSF018169">
    <property type="entry name" value="PAF_acetylhydrolase"/>
    <property type="match status" value="1"/>
</dbReference>
<feature type="active site" description="Charge relay system" evidence="5">
    <location>
        <position position="377"/>
    </location>
</feature>
<feature type="active site" description="Nucleophile" evidence="5">
    <location>
        <position position="245"/>
    </location>
</feature>
<dbReference type="GO" id="GO:0003847">
    <property type="term" value="F:1-alkyl-2-acetylglycerophosphocholine esterase activity"/>
    <property type="evidence" value="ECO:0007669"/>
    <property type="project" value="UniProtKB-UniRule"/>
</dbReference>
<organism evidence="6 7">
    <name type="scientific">Lipomyces tetrasporus</name>
    <dbReference type="NCBI Taxonomy" id="54092"/>
    <lineage>
        <taxon>Eukaryota</taxon>
        <taxon>Fungi</taxon>
        <taxon>Dikarya</taxon>
        <taxon>Ascomycota</taxon>
        <taxon>Saccharomycotina</taxon>
        <taxon>Lipomycetes</taxon>
        <taxon>Lipomycetales</taxon>
        <taxon>Lipomycetaceae</taxon>
        <taxon>Lipomyces</taxon>
    </lineage>
</organism>
<evidence type="ECO:0000313" key="6">
    <source>
        <dbReference type="EMBL" id="KAJ8099619.1"/>
    </source>
</evidence>
<comment type="similarity">
    <text evidence="4">Belongs to the serine esterase family.</text>
</comment>
<evidence type="ECO:0000256" key="2">
    <source>
        <dbReference type="ARBA" id="ARBA00022963"/>
    </source>
</evidence>
<dbReference type="InterPro" id="IPR016715">
    <property type="entry name" value="PAF_acetylhydro_eukaryote"/>
</dbReference>
<evidence type="ECO:0000256" key="4">
    <source>
        <dbReference type="PIRNR" id="PIRNR018169"/>
    </source>
</evidence>
<name>A0AAD7QQG9_9ASCO</name>
<keyword evidence="2 4" id="KW-0442">Lipid degradation</keyword>
<dbReference type="GeneID" id="80882882"/>
<evidence type="ECO:0000256" key="3">
    <source>
        <dbReference type="ARBA" id="ARBA00023098"/>
    </source>
</evidence>
<dbReference type="GO" id="GO:0016042">
    <property type="term" value="P:lipid catabolic process"/>
    <property type="evidence" value="ECO:0007669"/>
    <property type="project" value="UniProtKB-KW"/>
</dbReference>
<accession>A0AAD7QQG9</accession>
<keyword evidence="7" id="KW-1185">Reference proteome</keyword>
<dbReference type="PANTHER" id="PTHR10272">
    <property type="entry name" value="PLATELET-ACTIVATING FACTOR ACETYLHYDROLASE"/>
    <property type="match status" value="1"/>
</dbReference>
<protein>
    <recommendedName>
        <fullName evidence="4">Putative phospholipase</fullName>
        <ecNumber evidence="4">3.1.1.47</ecNumber>
    </recommendedName>
</protein>
<sequence length="487" mass="54561">MRFLIPHLPPYPGPFPVGSVEVEIPAPWPAVYDAIDTAVETLQFRIFYPADAQNLSKGKNPYWFPEDRREYLKSFVTFLGKSSTLASCLSRIPFVPDVTLPCLSNVPLLEPPKNHKWPVVMFSHGLGGTRNAYSQFCGSLASHGHIVVAPEHRDRSAPVTYVRDFLAEGFVRKEIKYRRMMEVSETARLLRTYQLVQRVREIVSIVKVLLEENIDLLPMAETQPVKFDWSSVDTRKEMVVYAGHSFGAATSVALVKGVYHVLEFLYQLESDVASSNPTGNEEVPASIRLDAPIDRTDEFLRPHSTPALLLLDPWCIPIYQAMGIPLTVPAVAIMSQAFHAWSSNMSLVYQLLSNSGCVSGTAPPPKVHLFLTKPSAHHSQSDFALLFPTLTKYAFKVPECTFETQTAVMAMNVTGCVEFLRENDIRSFDVTEEREGLVKTLSKEKDESCPTTFMSQGYLVADNKVKGWSRLDVKDDITVVDILADNR</sequence>
<dbReference type="EMBL" id="JARPMG010000006">
    <property type="protein sequence ID" value="KAJ8099619.1"/>
    <property type="molecule type" value="Genomic_DNA"/>
</dbReference>
<dbReference type="PANTHER" id="PTHR10272:SF7">
    <property type="entry name" value="PHOSPHOLIPASE-RELATED"/>
    <property type="match status" value="1"/>
</dbReference>
<evidence type="ECO:0000256" key="1">
    <source>
        <dbReference type="ARBA" id="ARBA00022801"/>
    </source>
</evidence>
<dbReference type="Proteomes" id="UP001217417">
    <property type="component" value="Unassembled WGS sequence"/>
</dbReference>
<dbReference type="EC" id="3.1.1.47" evidence="4"/>
<reference evidence="6" key="1">
    <citation type="submission" date="2023-03" db="EMBL/GenBank/DDBJ databases">
        <title>Near-Complete genome sequence of Lipomyces tetrasporous NRRL Y-64009, an oleaginous yeast capable of growing on lignocellulosic hydrolysates.</title>
        <authorList>
            <consortium name="Lawrence Berkeley National Laboratory"/>
            <person name="Jagtap S.S."/>
            <person name="Liu J.-J."/>
            <person name="Walukiewicz H.E."/>
            <person name="Pangilinan J."/>
            <person name="Lipzen A."/>
            <person name="Ahrendt S."/>
            <person name="Koriabine M."/>
            <person name="Cobaugh K."/>
            <person name="Salamov A."/>
            <person name="Yoshinaga Y."/>
            <person name="Ng V."/>
            <person name="Daum C."/>
            <person name="Grigoriev I.V."/>
            <person name="Slininger P.J."/>
            <person name="Dien B.S."/>
            <person name="Jin Y.-S."/>
            <person name="Rao C.V."/>
        </authorList>
    </citation>
    <scope>NUCLEOTIDE SEQUENCE</scope>
    <source>
        <strain evidence="6">NRRL Y-64009</strain>
    </source>
</reference>
<evidence type="ECO:0000313" key="7">
    <source>
        <dbReference type="Proteomes" id="UP001217417"/>
    </source>
</evidence>
<dbReference type="InterPro" id="IPR029058">
    <property type="entry name" value="AB_hydrolase_fold"/>
</dbReference>
<dbReference type="Gene3D" id="3.40.50.1820">
    <property type="entry name" value="alpha/beta hydrolase"/>
    <property type="match status" value="1"/>
</dbReference>
<keyword evidence="3 4" id="KW-0443">Lipid metabolism</keyword>
<evidence type="ECO:0000256" key="5">
    <source>
        <dbReference type="PIRSR" id="PIRSR018169-1"/>
    </source>
</evidence>
<gene>
    <name evidence="6" type="ORF">POJ06DRAFT_254038</name>
</gene>
<proteinExistence type="inferred from homology"/>
<comment type="catalytic activity">
    <reaction evidence="4">
        <text>a 1-O-alkyl-2-acetyl-sn-glycero-3-phosphocholine + H2O = a 1-O-alkyl-sn-glycero-3-phosphocholine + acetate + H(+)</text>
        <dbReference type="Rhea" id="RHEA:17777"/>
        <dbReference type="ChEBI" id="CHEBI:15377"/>
        <dbReference type="ChEBI" id="CHEBI:15378"/>
        <dbReference type="ChEBI" id="CHEBI:30089"/>
        <dbReference type="ChEBI" id="CHEBI:30909"/>
        <dbReference type="ChEBI" id="CHEBI:36707"/>
        <dbReference type="EC" id="3.1.1.47"/>
    </reaction>
</comment>